<dbReference type="Pfam" id="PF00176">
    <property type="entry name" value="SNF2-rel_dom"/>
    <property type="match status" value="1"/>
</dbReference>
<keyword evidence="4" id="KW-0378">Hydrolase</keyword>
<feature type="compositionally biased region" description="Acidic residues" evidence="10">
    <location>
        <begin position="370"/>
        <end position="381"/>
    </location>
</feature>
<dbReference type="CDD" id="cd18793">
    <property type="entry name" value="SF2_C_SNF"/>
    <property type="match status" value="1"/>
</dbReference>
<dbReference type="InterPro" id="IPR014001">
    <property type="entry name" value="Helicase_ATP-bd"/>
</dbReference>
<dbReference type="GO" id="GO:0004386">
    <property type="term" value="F:helicase activity"/>
    <property type="evidence" value="ECO:0007669"/>
    <property type="project" value="UniProtKB-KW"/>
</dbReference>
<accession>A0A7S3YQB3</accession>
<evidence type="ECO:0000256" key="7">
    <source>
        <dbReference type="ARBA" id="ARBA00023054"/>
    </source>
</evidence>
<dbReference type="InterPro" id="IPR001650">
    <property type="entry name" value="Helicase_C-like"/>
</dbReference>
<dbReference type="EMBL" id="HBIV01013858">
    <property type="protein sequence ID" value="CAE0658601.1"/>
    <property type="molecule type" value="Transcribed_RNA"/>
</dbReference>
<evidence type="ECO:0000259" key="12">
    <source>
        <dbReference type="PROSITE" id="PS51194"/>
    </source>
</evidence>
<proteinExistence type="inferred from homology"/>
<feature type="compositionally biased region" description="Basic residues" evidence="10">
    <location>
        <begin position="1024"/>
        <end position="1034"/>
    </location>
</feature>
<dbReference type="Pfam" id="PF00271">
    <property type="entry name" value="Helicase_C"/>
    <property type="match status" value="1"/>
</dbReference>
<evidence type="ECO:0000256" key="6">
    <source>
        <dbReference type="ARBA" id="ARBA00022840"/>
    </source>
</evidence>
<keyword evidence="8" id="KW-0539">Nucleus</keyword>
<evidence type="ECO:0000256" key="10">
    <source>
        <dbReference type="SAM" id="MobiDB-lite"/>
    </source>
</evidence>
<dbReference type="GO" id="GO:0005634">
    <property type="term" value="C:nucleus"/>
    <property type="evidence" value="ECO:0007669"/>
    <property type="project" value="UniProtKB-SubCell"/>
</dbReference>
<feature type="domain" description="Helicase C-terminal" evidence="12">
    <location>
        <begin position="739"/>
        <end position="906"/>
    </location>
</feature>
<feature type="compositionally biased region" description="Basic and acidic residues" evidence="10">
    <location>
        <begin position="357"/>
        <end position="369"/>
    </location>
</feature>
<evidence type="ECO:0000256" key="8">
    <source>
        <dbReference type="ARBA" id="ARBA00023242"/>
    </source>
</evidence>
<gene>
    <name evidence="13" type="ORF">LGLO00237_LOCUS10173</name>
</gene>
<evidence type="ECO:0000256" key="2">
    <source>
        <dbReference type="ARBA" id="ARBA00007025"/>
    </source>
</evidence>
<organism evidence="13">
    <name type="scientific">Lotharella globosa</name>
    <dbReference type="NCBI Taxonomy" id="91324"/>
    <lineage>
        <taxon>Eukaryota</taxon>
        <taxon>Sar</taxon>
        <taxon>Rhizaria</taxon>
        <taxon>Cercozoa</taxon>
        <taxon>Chlorarachniophyceae</taxon>
        <taxon>Lotharella</taxon>
    </lineage>
</organism>
<dbReference type="InterPro" id="IPR049730">
    <property type="entry name" value="SNF2/RAD54-like_C"/>
</dbReference>
<keyword evidence="7 9" id="KW-0175">Coiled coil</keyword>
<evidence type="ECO:0000256" key="5">
    <source>
        <dbReference type="ARBA" id="ARBA00022806"/>
    </source>
</evidence>
<dbReference type="GO" id="GO:0005524">
    <property type="term" value="F:ATP binding"/>
    <property type="evidence" value="ECO:0007669"/>
    <property type="project" value="UniProtKB-KW"/>
</dbReference>
<reference evidence="13" key="1">
    <citation type="submission" date="2021-01" db="EMBL/GenBank/DDBJ databases">
        <authorList>
            <person name="Corre E."/>
            <person name="Pelletier E."/>
            <person name="Niang G."/>
            <person name="Scheremetjew M."/>
            <person name="Finn R."/>
            <person name="Kale V."/>
            <person name="Holt S."/>
            <person name="Cochrane G."/>
            <person name="Meng A."/>
            <person name="Brown T."/>
            <person name="Cohen L."/>
        </authorList>
    </citation>
    <scope>NUCLEOTIDE SEQUENCE</scope>
    <source>
        <strain evidence="13">CCCM811</strain>
    </source>
</reference>
<dbReference type="PANTHER" id="PTHR10799">
    <property type="entry name" value="SNF2/RAD54 HELICASE FAMILY"/>
    <property type="match status" value="1"/>
</dbReference>
<feature type="domain" description="Helicase ATP-binding" evidence="11">
    <location>
        <begin position="435"/>
        <end position="602"/>
    </location>
</feature>
<evidence type="ECO:0000256" key="1">
    <source>
        <dbReference type="ARBA" id="ARBA00004123"/>
    </source>
</evidence>
<dbReference type="AlphaFoldDB" id="A0A7S3YQB3"/>
<dbReference type="FunFam" id="3.40.50.10810:FF:000015">
    <property type="entry name" value="lymphoid-specific helicase isoform X1"/>
    <property type="match status" value="1"/>
</dbReference>
<keyword evidence="3" id="KW-0547">Nucleotide-binding</keyword>
<dbReference type="InterPro" id="IPR027417">
    <property type="entry name" value="P-loop_NTPase"/>
</dbReference>
<protein>
    <submittedName>
        <fullName evidence="13">Uncharacterized protein</fullName>
    </submittedName>
</protein>
<dbReference type="PROSITE" id="PS51194">
    <property type="entry name" value="HELICASE_CTER"/>
    <property type="match status" value="1"/>
</dbReference>
<evidence type="ECO:0000256" key="4">
    <source>
        <dbReference type="ARBA" id="ARBA00022801"/>
    </source>
</evidence>
<feature type="region of interest" description="Disordered" evidence="10">
    <location>
        <begin position="1002"/>
        <end position="1102"/>
    </location>
</feature>
<feature type="coiled-coil region" evidence="9">
    <location>
        <begin position="189"/>
        <end position="247"/>
    </location>
</feature>
<comment type="subcellular location">
    <subcellularLocation>
        <location evidence="1">Nucleus</location>
    </subcellularLocation>
</comment>
<evidence type="ECO:0000256" key="3">
    <source>
        <dbReference type="ARBA" id="ARBA00022741"/>
    </source>
</evidence>
<dbReference type="InterPro" id="IPR038718">
    <property type="entry name" value="SNF2-like_sf"/>
</dbReference>
<dbReference type="Gene3D" id="3.40.50.10810">
    <property type="entry name" value="Tandem AAA-ATPase domain"/>
    <property type="match status" value="1"/>
</dbReference>
<keyword evidence="6" id="KW-0067">ATP-binding</keyword>
<dbReference type="GO" id="GO:0016787">
    <property type="term" value="F:hydrolase activity"/>
    <property type="evidence" value="ECO:0007669"/>
    <property type="project" value="UniProtKB-KW"/>
</dbReference>
<feature type="region of interest" description="Disordered" evidence="10">
    <location>
        <begin position="357"/>
        <end position="381"/>
    </location>
</feature>
<evidence type="ECO:0000313" key="13">
    <source>
        <dbReference type="EMBL" id="CAE0658601.1"/>
    </source>
</evidence>
<dbReference type="SMART" id="SM00490">
    <property type="entry name" value="HELICc"/>
    <property type="match status" value="1"/>
</dbReference>
<dbReference type="Gene3D" id="3.40.50.300">
    <property type="entry name" value="P-loop containing nucleotide triphosphate hydrolases"/>
    <property type="match status" value="1"/>
</dbReference>
<sequence length="1102" mass="127222">MFPAGDTTCIREGKVNFSGNNVQELVTLAENMRQKGQTGDERYRILMRILGHIVKQTREREAQLKNFNRIARTEQTSAGLFNVDQYSRLGMQIDSLRSLLTKKPGVAAQIRPGEPPIALPGNDSDPCSTLTELMAVQIYPSEVDAEVVGNENNLQLSEQLEASRTAVEKSIEACRIKGKPIPIDLRLMKARLSQDIREAQDKLRREVVNSLSPIAIVKGEFRHPQVLEAQQRQQEKMNRRNRIRENKRKERARKEFLNAICNQHRRVFNSHHREQRRHAKNLAKAVIKEIQIKVRKREEVERMANSARLKALREKDEKKYLELLMEAKNERLMSLLKQTEEYMEKIGATIQAEQERSRYLRSAQEKDKKEEEEEEENEDDMVVASPRGIGIDIAGTRKRYYNIAHKYKEIVTEQPKALVFGTLRDYQMAGLQWLVSLYNNNLNGILADEMGLGKTIQSISLLAYVMEKKNNNGPFLVIAPMSTLHNNWATELGRWVPSMACIVYDGTKEARKKLREEDMATGNYNVLLTTFEFAMRDKKYLRKTKWQYIIVDEAHRLKNPKCKLVSDLNEYNKGARRIALSGTPLQNDLPELWSLLNFLHPSIFNSCDNFQQWFSAPLEKNLGAEGTTDMDMNEEEKLLVIDRLHSILRPFVLRREKSDVESQLQDKIDVVLRCNMSPVQKALYEAIRDGKVSMHNRMVQLRKICNHPYLFHPFCRGVPHSYRYLIDDDLIHLCSKFRLLDNILPKFKAKNHRVLLFNQMTKSMDIIGHFLDLRKYRYLRLDGMTAAHTRAHNLKLFNAKDSPYFMFILSTKAGGLGLNLQSADTVILFDSDWNPQNDMQAQARAHRIGQRAKVISIRFVTVDTIEEKVLQTANNKRDVEAMVIQAGGFNRDYKADEASKLVKEVLRKGQDDESNKVSELDFINRSIARDEKEYEFYSEMDKGKEYHPPPEDKYPMWVWDFLFNGQRATETKQALLTRPEAVRQIERIAISDAFGDGLIFGKRRSRKKTSQSNDNGREYDDPKPKKKKKKKKKHDPPPGRKVTNGDVKISKEPSFPMSAPMEDANNEDDSPTDYSGSKRSASPLEDESASKRARVSREDESP</sequence>
<dbReference type="InterPro" id="IPR000330">
    <property type="entry name" value="SNF2_N"/>
</dbReference>
<evidence type="ECO:0000259" key="11">
    <source>
        <dbReference type="PROSITE" id="PS51192"/>
    </source>
</evidence>
<name>A0A7S3YQB3_9EUKA</name>
<comment type="similarity">
    <text evidence="2">Belongs to the SNF2/RAD54 helicase family.</text>
</comment>
<dbReference type="SMART" id="SM00487">
    <property type="entry name" value="DEXDc"/>
    <property type="match status" value="1"/>
</dbReference>
<evidence type="ECO:0000256" key="9">
    <source>
        <dbReference type="SAM" id="Coils"/>
    </source>
</evidence>
<dbReference type="PROSITE" id="PS51192">
    <property type="entry name" value="HELICASE_ATP_BIND_1"/>
    <property type="match status" value="1"/>
</dbReference>
<keyword evidence="5" id="KW-0347">Helicase</keyword>
<dbReference type="SUPFAM" id="SSF52540">
    <property type="entry name" value="P-loop containing nucleoside triphosphate hydrolases"/>
    <property type="match status" value="2"/>
</dbReference>